<dbReference type="EMBL" id="LQYG01000008">
    <property type="protein sequence ID" value="KYC66409.1"/>
    <property type="molecule type" value="Genomic_DNA"/>
</dbReference>
<evidence type="ECO:0000313" key="5">
    <source>
        <dbReference type="Proteomes" id="UP000070376"/>
    </source>
</evidence>
<evidence type="ECO:0000313" key="1">
    <source>
        <dbReference type="EMBL" id="AJO22225.1"/>
    </source>
</evidence>
<keyword evidence="4" id="KW-1185">Reference proteome</keyword>
<evidence type="ECO:0000313" key="6">
    <source>
        <dbReference type="Proteomes" id="UP000075288"/>
    </source>
</evidence>
<dbReference type="Proteomes" id="UP000032024">
    <property type="component" value="Chromosome"/>
</dbReference>
<name>A0A0C5C9Y2_HEYCO</name>
<reference evidence="5" key="5">
    <citation type="submission" date="2016-01" db="EMBL/GenBank/DDBJ databases">
        <authorList>
            <person name="Mitreva M."/>
            <person name="Pepin K.H."/>
            <person name="Mihindukulasuriya K.A."/>
            <person name="Fulton R."/>
            <person name="Fronick C."/>
            <person name="O'Laughlin M."/>
            <person name="Miner T."/>
            <person name="Herter B."/>
            <person name="Rosa B.A."/>
            <person name="Cordes M."/>
            <person name="Tomlinson C."/>
            <person name="Wollam A."/>
            <person name="Palsikar V.B."/>
            <person name="Mardis E.R."/>
            <person name="Wilson R.K."/>
        </authorList>
    </citation>
    <scope>NUCLEOTIDE SEQUENCE [LARGE SCALE GENOMIC DNA]</scope>
    <source>
        <strain evidence="5">GED7749B</strain>
    </source>
</reference>
<dbReference type="PATRIC" id="fig|1398.18.peg.1448"/>
<reference evidence="1" key="1">
    <citation type="submission" date="2015-01" db="EMBL/GenBank/DDBJ databases">
        <title>Comparative genome analysis of Bacillus coagulans HM-08, Clostridium butyricum HM-68, Bacillus subtilis HM-66 and Bacillus licheniformis BL-09.</title>
        <authorList>
            <person name="Zhang H."/>
        </authorList>
    </citation>
    <scope>NUCLEOTIDE SEQUENCE [LARGE SCALE GENOMIC DNA]</scope>
    <source>
        <strain evidence="1">HM-08</strain>
    </source>
</reference>
<dbReference type="Proteomes" id="UP000070376">
    <property type="component" value="Unassembled WGS sequence"/>
</dbReference>
<dbReference type="EMBL" id="LRPN01000027">
    <property type="protein sequence ID" value="KWZ84743.1"/>
    <property type="molecule type" value="Genomic_DNA"/>
</dbReference>
<dbReference type="AlphaFoldDB" id="A0A0C5C9Y2"/>
<protein>
    <submittedName>
        <fullName evidence="2">Uncharacterized protein</fullName>
    </submittedName>
</protein>
<dbReference type="Proteomes" id="UP000075288">
    <property type="component" value="Unassembled WGS sequence"/>
</dbReference>
<reference evidence="2" key="4">
    <citation type="submission" date="2016-01" db="EMBL/GenBank/DDBJ databases">
        <authorList>
            <person name="Oliw E.H."/>
        </authorList>
    </citation>
    <scope>NUCLEOTIDE SEQUENCE [LARGE SCALE GENOMIC DNA]</scope>
    <source>
        <strain evidence="2">GED7749B</strain>
    </source>
</reference>
<reference evidence="4" key="2">
    <citation type="submission" date="2015-01" db="EMBL/GenBank/DDBJ databases">
        <title>Comparative genome analysis of Bacillus coagulans HM-08, Clostridium butyricum HM-68, Bacillus subtilis HM-66 and Bacillus paralicheniformis BL-09.</title>
        <authorList>
            <person name="Zhang H."/>
        </authorList>
    </citation>
    <scope>NUCLEOTIDE SEQUENCE [LARGE SCALE GENOMIC DNA]</scope>
    <source>
        <strain evidence="4">HM-08</strain>
    </source>
</reference>
<reference evidence="3 6" key="3">
    <citation type="submission" date="2016-01" db="EMBL/GenBank/DDBJ databases">
        <title>Genome Sequences of Twelve Sporeforming Bacillus Species Isolated from Foods.</title>
        <authorList>
            <person name="Berendsen E.M."/>
            <person name="Wells-Bennik M.H."/>
            <person name="Krawcyk A.O."/>
            <person name="De Jong A."/>
            <person name="Holsappel S."/>
            <person name="Eijlander R.T."/>
            <person name="Kuipers O.P."/>
        </authorList>
    </citation>
    <scope>NUCLEOTIDE SEQUENCE [LARGE SCALE GENOMIC DNA]</scope>
    <source>
        <strain evidence="3 6">B4098</strain>
    </source>
</reference>
<accession>A0A0C5C9Y2</accession>
<dbReference type="STRING" id="1398.AB434_3834"/>
<sequence>MPGVYDRKGTVWVGRKREDTLEGVLRDGTGPLPDEERLKWALPDLKKALVQPAWQG</sequence>
<dbReference type="EMBL" id="CP010525">
    <property type="protein sequence ID" value="AJO22225.1"/>
    <property type="molecule type" value="Genomic_DNA"/>
</dbReference>
<evidence type="ECO:0000313" key="2">
    <source>
        <dbReference type="EMBL" id="KWZ84743.1"/>
    </source>
</evidence>
<evidence type="ECO:0000313" key="3">
    <source>
        <dbReference type="EMBL" id="KYC66409.1"/>
    </source>
</evidence>
<organism evidence="2 5">
    <name type="scientific">Heyndrickxia coagulans</name>
    <name type="common">Weizmannia coagulans</name>
    <dbReference type="NCBI Taxonomy" id="1398"/>
    <lineage>
        <taxon>Bacteria</taxon>
        <taxon>Bacillati</taxon>
        <taxon>Bacillota</taxon>
        <taxon>Bacilli</taxon>
        <taxon>Bacillales</taxon>
        <taxon>Bacillaceae</taxon>
        <taxon>Heyndrickxia</taxon>
    </lineage>
</organism>
<evidence type="ECO:0000313" key="4">
    <source>
        <dbReference type="Proteomes" id="UP000032024"/>
    </source>
</evidence>
<proteinExistence type="predicted"/>
<gene>
    <name evidence="3" type="ORF">B4098_2496</name>
    <name evidence="2" type="ORF">HMPREF3213_00833</name>
    <name evidence="1" type="ORF">SB48_HM08orf02261</name>
</gene>